<dbReference type="RefSeq" id="WP_119078234.1">
    <property type="nucleotide sequence ID" value="NZ_CP029600.1"/>
</dbReference>
<dbReference type="Pfam" id="PF13564">
    <property type="entry name" value="DoxX_2"/>
    <property type="match status" value="1"/>
</dbReference>
<protein>
    <submittedName>
        <fullName evidence="6">DoxX-like family protein</fullName>
    </submittedName>
</protein>
<evidence type="ECO:0000256" key="2">
    <source>
        <dbReference type="ARBA" id="ARBA00022692"/>
    </source>
</evidence>
<dbReference type="PIRSF" id="PIRSF030066">
    <property type="entry name" value="UCP030066"/>
    <property type="match status" value="1"/>
</dbReference>
<comment type="subcellular location">
    <subcellularLocation>
        <location evidence="1">Membrane</location>
        <topology evidence="1">Multi-pass membrane protein</topology>
    </subcellularLocation>
</comment>
<name>A0ABM6WDL2_9BACT</name>
<dbReference type="InterPro" id="IPR016944">
    <property type="entry name" value="UCP030066"/>
</dbReference>
<feature type="transmembrane region" description="Helical" evidence="5">
    <location>
        <begin position="95"/>
        <end position="114"/>
    </location>
</feature>
<evidence type="ECO:0000256" key="1">
    <source>
        <dbReference type="ARBA" id="ARBA00004141"/>
    </source>
</evidence>
<evidence type="ECO:0000256" key="5">
    <source>
        <dbReference type="SAM" id="Phobius"/>
    </source>
</evidence>
<feature type="transmembrane region" description="Helical" evidence="5">
    <location>
        <begin position="40"/>
        <end position="63"/>
    </location>
</feature>
<feature type="transmembrane region" description="Helical" evidence="5">
    <location>
        <begin position="7"/>
        <end position="28"/>
    </location>
</feature>
<keyword evidence="3 5" id="KW-1133">Transmembrane helix</keyword>
<feature type="transmembrane region" description="Helical" evidence="5">
    <location>
        <begin position="72"/>
        <end position="89"/>
    </location>
</feature>
<accession>A0ABM6WDL2</accession>
<gene>
    <name evidence="6" type="ORF">DLD77_10145</name>
</gene>
<evidence type="ECO:0000313" key="7">
    <source>
        <dbReference type="Proteomes" id="UP000246099"/>
    </source>
</evidence>
<keyword evidence="2 5" id="KW-0812">Transmembrane</keyword>
<dbReference type="Proteomes" id="UP000246099">
    <property type="component" value="Chromosome"/>
</dbReference>
<evidence type="ECO:0000256" key="3">
    <source>
        <dbReference type="ARBA" id="ARBA00022989"/>
    </source>
</evidence>
<dbReference type="InterPro" id="IPR032808">
    <property type="entry name" value="DoxX"/>
</dbReference>
<reference evidence="6 7" key="1">
    <citation type="submission" date="2018-05" db="EMBL/GenBank/DDBJ databases">
        <title>Chitinophaga sp. nov., isolated from rhizosphere soil of Alhagi.</title>
        <authorList>
            <person name="Liu Y."/>
        </authorList>
    </citation>
    <scope>NUCLEOTIDE SEQUENCE [LARGE SCALE GENOMIC DNA]</scope>
    <source>
        <strain evidence="6 7">T22</strain>
    </source>
</reference>
<keyword evidence="7" id="KW-1185">Reference proteome</keyword>
<evidence type="ECO:0000256" key="4">
    <source>
        <dbReference type="ARBA" id="ARBA00023136"/>
    </source>
</evidence>
<proteinExistence type="predicted"/>
<organism evidence="6 7">
    <name type="scientific">Chitinophaga alhagiae</name>
    <dbReference type="NCBI Taxonomy" id="2203219"/>
    <lineage>
        <taxon>Bacteria</taxon>
        <taxon>Pseudomonadati</taxon>
        <taxon>Bacteroidota</taxon>
        <taxon>Chitinophagia</taxon>
        <taxon>Chitinophagales</taxon>
        <taxon>Chitinophagaceae</taxon>
        <taxon>Chitinophaga</taxon>
    </lineage>
</organism>
<dbReference type="EMBL" id="CP029600">
    <property type="protein sequence ID" value="AWO02028.1"/>
    <property type="molecule type" value="Genomic_DNA"/>
</dbReference>
<evidence type="ECO:0000313" key="6">
    <source>
        <dbReference type="EMBL" id="AWO02028.1"/>
    </source>
</evidence>
<sequence>MKKIKIIYWIFTGLMAAGLGVGAIFNAIGTPESVTYITNLGYPAYIVPFLGVAKILGIIAILIPGYPRLKEWAYAGLVFDLVGATYSHIMQGYPAAAWAPMFLFLAVVFGSYICHHKLRRLKAQAEDKDWKASPEESFSY</sequence>
<keyword evidence="4 5" id="KW-0472">Membrane</keyword>